<dbReference type="PANTHER" id="PTHR44169">
    <property type="entry name" value="NADPH-DEPENDENT 1-ACYLDIHYDROXYACETONE PHOSPHATE REDUCTASE"/>
    <property type="match status" value="1"/>
</dbReference>
<dbReference type="Gene3D" id="3.40.50.720">
    <property type="entry name" value="NAD(P)-binding Rossmann-like Domain"/>
    <property type="match status" value="1"/>
</dbReference>
<dbReference type="GO" id="GO:0005783">
    <property type="term" value="C:endoplasmic reticulum"/>
    <property type="evidence" value="ECO:0007669"/>
    <property type="project" value="TreeGrafter"/>
</dbReference>
<sequence>MTLSKSFSSPVVPKAALASTCALFPTLQCEQFAERGCKVYATARKVEKMQGFTVRSEIEPLALDVTSDEDVQRVVESIVAREGKIDILVNNAGVGCYGPVLEVPLEQVKNVFDANTFSILRVSRAVVPHMASHRQGLIVNIGSIVGEMYASIASYEVVRPANRDTCFSPTPWAGIYAASKAATHALTEVLSMECRPFNIRVCLVAPGGVRSNIASSAMPVFKLPPDTLYAQFLDNIVARMWSSQSPRTMSTAVFARKVVTKALAREPPFYYSLGYNSTLFQFLKWLPRTWVMWALWRSLASTKAGAK</sequence>
<keyword evidence="2" id="KW-0560">Oxidoreductase</keyword>
<dbReference type="PRINTS" id="PR00080">
    <property type="entry name" value="SDRFAMILY"/>
</dbReference>
<evidence type="ECO:0000256" key="1">
    <source>
        <dbReference type="ARBA" id="ARBA00006484"/>
    </source>
</evidence>
<keyword evidence="5" id="KW-1185">Reference proteome</keyword>
<dbReference type="OrthoDB" id="2102561at2759"/>
<gene>
    <name evidence="4" type="ORF">EW146_g369</name>
</gene>
<dbReference type="AlphaFoldDB" id="A0A4S4M771"/>
<comment type="caution">
    <text evidence="4">The sequence shown here is derived from an EMBL/GenBank/DDBJ whole genome shotgun (WGS) entry which is preliminary data.</text>
</comment>
<evidence type="ECO:0000256" key="2">
    <source>
        <dbReference type="ARBA" id="ARBA00023002"/>
    </source>
</evidence>
<evidence type="ECO:0000256" key="3">
    <source>
        <dbReference type="RuleBase" id="RU000363"/>
    </source>
</evidence>
<accession>A0A4S4M771</accession>
<dbReference type="CDD" id="cd05374">
    <property type="entry name" value="17beta-HSD-like_SDR_c"/>
    <property type="match status" value="1"/>
</dbReference>
<comment type="similarity">
    <text evidence="1 3">Belongs to the short-chain dehydrogenases/reductases (SDR) family.</text>
</comment>
<dbReference type="PANTHER" id="PTHR44169:SF6">
    <property type="entry name" value="NADPH-DEPENDENT 1-ACYLDIHYDROXYACETONE PHOSPHATE REDUCTASE"/>
    <property type="match status" value="1"/>
</dbReference>
<dbReference type="GO" id="GO:0016491">
    <property type="term" value="F:oxidoreductase activity"/>
    <property type="evidence" value="ECO:0007669"/>
    <property type="project" value="UniProtKB-KW"/>
</dbReference>
<organism evidence="4 5">
    <name type="scientific">Bondarzewia mesenterica</name>
    <dbReference type="NCBI Taxonomy" id="1095465"/>
    <lineage>
        <taxon>Eukaryota</taxon>
        <taxon>Fungi</taxon>
        <taxon>Dikarya</taxon>
        <taxon>Basidiomycota</taxon>
        <taxon>Agaricomycotina</taxon>
        <taxon>Agaricomycetes</taxon>
        <taxon>Russulales</taxon>
        <taxon>Bondarzewiaceae</taxon>
        <taxon>Bondarzewia</taxon>
    </lineage>
</organism>
<dbReference type="SUPFAM" id="SSF51735">
    <property type="entry name" value="NAD(P)-binding Rossmann-fold domains"/>
    <property type="match status" value="1"/>
</dbReference>
<proteinExistence type="inferred from homology"/>
<evidence type="ECO:0000313" key="5">
    <source>
        <dbReference type="Proteomes" id="UP000310158"/>
    </source>
</evidence>
<evidence type="ECO:0000313" key="4">
    <source>
        <dbReference type="EMBL" id="THH21136.1"/>
    </source>
</evidence>
<dbReference type="Proteomes" id="UP000310158">
    <property type="component" value="Unassembled WGS sequence"/>
</dbReference>
<dbReference type="InterPro" id="IPR036291">
    <property type="entry name" value="NAD(P)-bd_dom_sf"/>
</dbReference>
<dbReference type="EMBL" id="SGPL01000007">
    <property type="protein sequence ID" value="THH21136.1"/>
    <property type="molecule type" value="Genomic_DNA"/>
</dbReference>
<reference evidence="4 5" key="1">
    <citation type="submission" date="2019-02" db="EMBL/GenBank/DDBJ databases">
        <title>Genome sequencing of the rare red list fungi Bondarzewia mesenterica.</title>
        <authorList>
            <person name="Buettner E."/>
            <person name="Kellner H."/>
        </authorList>
    </citation>
    <scope>NUCLEOTIDE SEQUENCE [LARGE SCALE GENOMIC DNA]</scope>
    <source>
        <strain evidence="4 5">DSM 108281</strain>
    </source>
</reference>
<dbReference type="PRINTS" id="PR00081">
    <property type="entry name" value="GDHRDH"/>
</dbReference>
<dbReference type="Pfam" id="PF00106">
    <property type="entry name" value="adh_short"/>
    <property type="match status" value="2"/>
</dbReference>
<dbReference type="InterPro" id="IPR002347">
    <property type="entry name" value="SDR_fam"/>
</dbReference>
<protein>
    <submittedName>
        <fullName evidence="4">Uncharacterized protein</fullName>
    </submittedName>
</protein>
<name>A0A4S4M771_9AGAM</name>